<feature type="compositionally biased region" description="Basic and acidic residues" evidence="9">
    <location>
        <begin position="400"/>
        <end position="411"/>
    </location>
</feature>
<dbReference type="GO" id="GO:0031261">
    <property type="term" value="C:DNA replication preinitiation complex"/>
    <property type="evidence" value="ECO:0007669"/>
    <property type="project" value="TreeGrafter"/>
</dbReference>
<evidence type="ECO:0000313" key="10">
    <source>
        <dbReference type="EMBL" id="KFH48181.1"/>
    </source>
</evidence>
<dbReference type="OrthoDB" id="8775810at2759"/>
<organism evidence="10 11">
    <name type="scientific">Hapsidospora chrysogenum (strain ATCC 11550 / CBS 779.69 / DSM 880 / IAM 14645 / JCM 23072 / IMI 49137)</name>
    <name type="common">Acremonium chrysogenum</name>
    <dbReference type="NCBI Taxonomy" id="857340"/>
    <lineage>
        <taxon>Eukaryota</taxon>
        <taxon>Fungi</taxon>
        <taxon>Dikarya</taxon>
        <taxon>Ascomycota</taxon>
        <taxon>Pezizomycotina</taxon>
        <taxon>Sordariomycetes</taxon>
        <taxon>Hypocreomycetidae</taxon>
        <taxon>Hypocreales</taxon>
        <taxon>Bionectriaceae</taxon>
        <taxon>Hapsidospora</taxon>
    </lineage>
</organism>
<dbReference type="Pfam" id="PF11719">
    <property type="entry name" value="Drc1-Sld2"/>
    <property type="match status" value="1"/>
</dbReference>
<dbReference type="STRING" id="857340.A0A086TFP9"/>
<proteinExistence type="inferred from homology"/>
<dbReference type="GO" id="GO:1902977">
    <property type="term" value="P:mitotic DNA replication preinitiation complex assembly"/>
    <property type="evidence" value="ECO:0007669"/>
    <property type="project" value="TreeGrafter"/>
</dbReference>
<dbReference type="GO" id="GO:0003688">
    <property type="term" value="F:DNA replication origin binding"/>
    <property type="evidence" value="ECO:0007669"/>
    <property type="project" value="TreeGrafter"/>
</dbReference>
<feature type="region of interest" description="Disordered" evidence="9">
    <location>
        <begin position="22"/>
        <end position="214"/>
    </location>
</feature>
<dbReference type="GO" id="GO:0000727">
    <property type="term" value="P:double-strand break repair via break-induced replication"/>
    <property type="evidence" value="ECO:0007669"/>
    <property type="project" value="TreeGrafter"/>
</dbReference>
<keyword evidence="4 8" id="KW-0235">DNA replication</keyword>
<keyword evidence="11" id="KW-1185">Reference proteome</keyword>
<feature type="compositionally biased region" description="Acidic residues" evidence="9">
    <location>
        <begin position="412"/>
        <end position="421"/>
    </location>
</feature>
<sequence>MDDRTKAEYEAKCQRLRLDLKTWEGNWAKNNGGKKPGRDDIKRNPDIAQKYKNYQKCRDILAGKALPTKQQQPQQQQSNSRKRGPEPPAPPSQTPSKRSKRAIETPSHHHFHDEHLEETPTISRKLFSPTAVTSLGPTPQRDGRVLGLFDLLQEEGEEGEQAGPVDLPSKKHHTNRHSTGEARSKVHATPSKRPSSTTDMAITPRMGRTPMSASKRQYLNTFMSPLKSRDANTLGPNTPSSRQLHLDETPQFLKRYSGGLPGMVDENGEFDVPAPPLRLPRKPLGRGLSEIVASLRKVEEEQADEDLEALREMEAEEAAAAGGAPVTRQPLSRPAADEEVLVPDTQNQRLPLGGFDDEGMYDSPGEEGKGADGNPMRVFKKKGQKRTTRKVNMKPVWIKRPTETATQRDADGKDDDDDDEVVQTTQLGGNGDEPAANVSSDSEFDDGKTAAAKKPKTKKKKESKSKAGKEPKEGTVKKAARKVNELAHANFQRLKLRQNGAKGGPGYNSRFRRRR</sequence>
<evidence type="ECO:0000256" key="5">
    <source>
        <dbReference type="ARBA" id="ARBA00023242"/>
    </source>
</evidence>
<keyword evidence="6 8" id="KW-0131">Cell cycle</keyword>
<dbReference type="AlphaFoldDB" id="A0A086TFP9"/>
<gene>
    <name evidence="10" type="ORF">ACRE_008810</name>
</gene>
<reference evidence="11" key="1">
    <citation type="journal article" date="2014" name="Genome Announc.">
        <title>Genome sequence and annotation of Acremonium chrysogenum, producer of the beta-lactam antibiotic cephalosporin C.</title>
        <authorList>
            <person name="Terfehr D."/>
            <person name="Dahlmann T.A."/>
            <person name="Specht T."/>
            <person name="Zadra I."/>
            <person name="Kuernsteiner H."/>
            <person name="Kueck U."/>
        </authorList>
    </citation>
    <scope>NUCLEOTIDE SEQUENCE [LARGE SCALE GENOMIC DNA]</scope>
    <source>
        <strain evidence="11">ATCC 11550 / CBS 779.69 / DSM 880 / IAM 14645 / JCM 23072 / IMI 49137</strain>
    </source>
</reference>
<feature type="compositionally biased region" description="Basic residues" evidence="9">
    <location>
        <begin position="378"/>
        <end position="392"/>
    </location>
</feature>
<comment type="function">
    <text evidence="7 8">Has a role in the initiation of DNA replication. Required at S-phase checkpoint.</text>
</comment>
<name>A0A086TFP9_HAPC1</name>
<evidence type="ECO:0000256" key="7">
    <source>
        <dbReference type="ARBA" id="ARBA00025253"/>
    </source>
</evidence>
<dbReference type="PANTHER" id="PTHR28124:SF1">
    <property type="entry name" value="DNA REPLICATION REGULATOR SLD2"/>
    <property type="match status" value="1"/>
</dbReference>
<comment type="subcellular location">
    <subcellularLocation>
        <location evidence="1 8">Nucleus</location>
    </subcellularLocation>
</comment>
<evidence type="ECO:0000256" key="8">
    <source>
        <dbReference type="RuleBase" id="RU367067"/>
    </source>
</evidence>
<feature type="compositionally biased region" description="Basic and acidic residues" evidence="9">
    <location>
        <begin position="101"/>
        <end position="118"/>
    </location>
</feature>
<feature type="compositionally biased region" description="Basic residues" evidence="9">
    <location>
        <begin position="451"/>
        <end position="463"/>
    </location>
</feature>
<evidence type="ECO:0000256" key="9">
    <source>
        <dbReference type="SAM" id="MobiDB-lite"/>
    </source>
</evidence>
<dbReference type="HOGENOM" id="CLU_033089_0_0_1"/>
<comment type="similarity">
    <text evidence="2 8">Belongs to the SLD2 family.</text>
</comment>
<dbReference type="Gene3D" id="1.10.10.1460">
    <property type="match status" value="1"/>
</dbReference>
<dbReference type="PANTHER" id="PTHR28124">
    <property type="entry name" value="DNA REPLICATION REGULATOR SLD2"/>
    <property type="match status" value="1"/>
</dbReference>
<dbReference type="GO" id="GO:0006270">
    <property type="term" value="P:DNA replication initiation"/>
    <property type="evidence" value="ECO:0007669"/>
    <property type="project" value="UniProtKB-UniRule"/>
</dbReference>
<dbReference type="Proteomes" id="UP000029964">
    <property type="component" value="Unassembled WGS sequence"/>
</dbReference>
<dbReference type="InterPro" id="IPR040203">
    <property type="entry name" value="Sld2"/>
</dbReference>
<evidence type="ECO:0000256" key="6">
    <source>
        <dbReference type="ARBA" id="ARBA00023306"/>
    </source>
</evidence>
<protein>
    <recommendedName>
        <fullName evidence="3 8">DNA replication regulator SLD2</fullName>
    </recommendedName>
</protein>
<dbReference type="InterPro" id="IPR021110">
    <property type="entry name" value="DNA_rep_checkpnt_protein"/>
</dbReference>
<dbReference type="GO" id="GO:0003697">
    <property type="term" value="F:single-stranded DNA binding"/>
    <property type="evidence" value="ECO:0007669"/>
    <property type="project" value="TreeGrafter"/>
</dbReference>
<comment type="caution">
    <text evidence="10">The sequence shown here is derived from an EMBL/GenBank/DDBJ whole genome shotgun (WGS) entry which is preliminary data.</text>
</comment>
<dbReference type="EMBL" id="JPKY01000004">
    <property type="protein sequence ID" value="KFH48181.1"/>
    <property type="molecule type" value="Genomic_DNA"/>
</dbReference>
<feature type="compositionally biased region" description="Basic and acidic residues" evidence="9">
    <location>
        <begin position="464"/>
        <end position="476"/>
    </location>
</feature>
<evidence type="ECO:0000256" key="1">
    <source>
        <dbReference type="ARBA" id="ARBA00004123"/>
    </source>
</evidence>
<feature type="region of interest" description="Disordered" evidence="9">
    <location>
        <begin position="311"/>
        <end position="515"/>
    </location>
</feature>
<evidence type="ECO:0000313" key="11">
    <source>
        <dbReference type="Proteomes" id="UP000029964"/>
    </source>
</evidence>
<feature type="compositionally biased region" description="Basic and acidic residues" evidence="9">
    <location>
        <begin position="36"/>
        <end position="45"/>
    </location>
</feature>
<evidence type="ECO:0000256" key="4">
    <source>
        <dbReference type="ARBA" id="ARBA00022705"/>
    </source>
</evidence>
<keyword evidence="5 8" id="KW-0539">Nucleus</keyword>
<evidence type="ECO:0000256" key="2">
    <source>
        <dbReference type="ARBA" id="ARBA00007276"/>
    </source>
</evidence>
<accession>A0A086TFP9</accession>
<evidence type="ECO:0000256" key="3">
    <source>
        <dbReference type="ARBA" id="ARBA00018363"/>
    </source>
</evidence>